<evidence type="ECO:0000256" key="8">
    <source>
        <dbReference type="ARBA" id="ARBA00049819"/>
    </source>
</evidence>
<dbReference type="eggNOG" id="COG1200">
    <property type="taxonomic scope" value="Bacteria"/>
</dbReference>
<dbReference type="HOGENOM" id="CLU_005122_7_1_11"/>
<keyword evidence="4 12" id="KW-0347">Helicase</keyword>
<evidence type="ECO:0000256" key="2">
    <source>
        <dbReference type="ARBA" id="ARBA00022763"/>
    </source>
</evidence>
<feature type="domain" description="Helicase ATP-binding" evidence="10">
    <location>
        <begin position="317"/>
        <end position="490"/>
    </location>
</feature>
<organism evidence="12 13">
    <name type="scientific">Pseudofrankia inefficax (strain DSM 45817 / CECT 9037 / DDB 130130 / EuI1c)</name>
    <name type="common">Frankia inefficax</name>
    <dbReference type="NCBI Taxonomy" id="298654"/>
    <lineage>
        <taxon>Bacteria</taxon>
        <taxon>Bacillati</taxon>
        <taxon>Actinomycetota</taxon>
        <taxon>Actinomycetes</taxon>
        <taxon>Frankiales</taxon>
        <taxon>Frankiaceae</taxon>
        <taxon>Pseudofrankia</taxon>
    </lineage>
</organism>
<dbReference type="SUPFAM" id="SSF50249">
    <property type="entry name" value="Nucleic acid-binding proteins"/>
    <property type="match status" value="1"/>
</dbReference>
<dbReference type="PROSITE" id="PS51194">
    <property type="entry name" value="HELICASE_CTER"/>
    <property type="match status" value="1"/>
</dbReference>
<dbReference type="SMART" id="SM00487">
    <property type="entry name" value="DEXDc"/>
    <property type="match status" value="1"/>
</dbReference>
<dbReference type="EMBL" id="CP002299">
    <property type="protein sequence ID" value="ADP79125.1"/>
    <property type="molecule type" value="Genomic_DNA"/>
</dbReference>
<keyword evidence="2" id="KW-0227">DNA damage</keyword>
<dbReference type="FunCoup" id="E3IZY9">
    <property type="interactions" value="172"/>
</dbReference>
<evidence type="ECO:0000313" key="13">
    <source>
        <dbReference type="Proteomes" id="UP000002484"/>
    </source>
</evidence>
<proteinExistence type="predicted"/>
<feature type="compositionally biased region" description="Basic and acidic residues" evidence="9">
    <location>
        <begin position="560"/>
        <end position="570"/>
    </location>
</feature>
<dbReference type="InterPro" id="IPR027417">
    <property type="entry name" value="P-loop_NTPase"/>
</dbReference>
<evidence type="ECO:0000256" key="7">
    <source>
        <dbReference type="ARBA" id="ARBA00023204"/>
    </source>
</evidence>
<dbReference type="Gene3D" id="3.40.50.300">
    <property type="entry name" value="P-loop containing nucleotide triphosphate hydrolases"/>
    <property type="match status" value="2"/>
</dbReference>
<dbReference type="GO" id="GO:0003678">
    <property type="term" value="F:DNA helicase activity"/>
    <property type="evidence" value="ECO:0007669"/>
    <property type="project" value="TreeGrafter"/>
</dbReference>
<feature type="region of interest" description="Disordered" evidence="9">
    <location>
        <begin position="549"/>
        <end position="579"/>
    </location>
</feature>
<gene>
    <name evidence="12" type="ordered locus">FraEuI1c_1052</name>
</gene>
<dbReference type="InParanoid" id="E3IZY9"/>
<reference evidence="12 13" key="1">
    <citation type="submission" date="2010-10" db="EMBL/GenBank/DDBJ databases">
        <title>Complete sequence of Frankia sp. EuI1c.</title>
        <authorList>
            <consortium name="US DOE Joint Genome Institute"/>
            <person name="Lucas S."/>
            <person name="Copeland A."/>
            <person name="Lapidus A."/>
            <person name="Cheng J.-F."/>
            <person name="Bruce D."/>
            <person name="Goodwin L."/>
            <person name="Pitluck S."/>
            <person name="Chertkov O."/>
            <person name="Detter J.C."/>
            <person name="Han C."/>
            <person name="Tapia R."/>
            <person name="Land M."/>
            <person name="Hauser L."/>
            <person name="Jeffries C."/>
            <person name="Kyrpides N."/>
            <person name="Ivanova N."/>
            <person name="Mikhailova N."/>
            <person name="Beauchemin N."/>
            <person name="Sen A."/>
            <person name="Sur S.A."/>
            <person name="Gtari M."/>
            <person name="Wall L."/>
            <person name="Tisa L."/>
            <person name="Woyke T."/>
        </authorList>
    </citation>
    <scope>NUCLEOTIDE SEQUENCE [LARGE SCALE GENOMIC DNA]</scope>
    <source>
        <strain evidence="13">DSM 45817 / CECT 9037 / EuI1c</strain>
    </source>
</reference>
<dbReference type="Pfam" id="PF00270">
    <property type="entry name" value="DEAD"/>
    <property type="match status" value="1"/>
</dbReference>
<feature type="compositionally biased region" description="Acidic residues" evidence="9">
    <location>
        <begin position="549"/>
        <end position="559"/>
    </location>
</feature>
<dbReference type="SUPFAM" id="SSF52540">
    <property type="entry name" value="P-loop containing nucleoside triphosphate hydrolases"/>
    <property type="match status" value="2"/>
</dbReference>
<accession>E3IZY9</accession>
<evidence type="ECO:0000313" key="12">
    <source>
        <dbReference type="EMBL" id="ADP79125.1"/>
    </source>
</evidence>
<dbReference type="Pfam" id="PF19833">
    <property type="entry name" value="RecG_dom3_C"/>
    <property type="match status" value="1"/>
</dbReference>
<feature type="domain" description="Helicase C-terminal" evidence="11">
    <location>
        <begin position="560"/>
        <end position="717"/>
    </location>
</feature>
<dbReference type="PROSITE" id="PS51192">
    <property type="entry name" value="HELICASE_ATP_BIND_1"/>
    <property type="match status" value="1"/>
</dbReference>
<keyword evidence="3" id="KW-0378">Hydrolase</keyword>
<dbReference type="InterPro" id="IPR014001">
    <property type="entry name" value="Helicase_ATP-bd"/>
</dbReference>
<evidence type="ECO:0000256" key="3">
    <source>
        <dbReference type="ARBA" id="ARBA00022801"/>
    </source>
</evidence>
<evidence type="ECO:0000259" key="10">
    <source>
        <dbReference type="PROSITE" id="PS51192"/>
    </source>
</evidence>
<dbReference type="KEGG" id="fri:FraEuI1c_1052"/>
<dbReference type="STRING" id="298654.FraEuI1c_1052"/>
<dbReference type="AlphaFoldDB" id="E3IZY9"/>
<evidence type="ECO:0000259" key="11">
    <source>
        <dbReference type="PROSITE" id="PS51194"/>
    </source>
</evidence>
<dbReference type="Pfam" id="PF17191">
    <property type="entry name" value="RecG_wedge"/>
    <property type="match status" value="1"/>
</dbReference>
<evidence type="ECO:0000256" key="9">
    <source>
        <dbReference type="SAM" id="MobiDB-lite"/>
    </source>
</evidence>
<dbReference type="GO" id="GO:0003677">
    <property type="term" value="F:DNA binding"/>
    <property type="evidence" value="ECO:0007669"/>
    <property type="project" value="UniProtKB-KW"/>
</dbReference>
<keyword evidence="5" id="KW-0067">ATP-binding</keyword>
<dbReference type="PANTHER" id="PTHR47964:SF1">
    <property type="entry name" value="ATP-DEPENDENT DNA HELICASE HOMOLOG RECG, CHLOROPLASTIC"/>
    <property type="match status" value="1"/>
</dbReference>
<dbReference type="InterPro" id="IPR047112">
    <property type="entry name" value="RecG/Mfd"/>
</dbReference>
<dbReference type="Proteomes" id="UP000002484">
    <property type="component" value="Chromosome"/>
</dbReference>
<keyword evidence="7" id="KW-0234">DNA repair</keyword>
<keyword evidence="13" id="KW-1185">Reference proteome</keyword>
<name>E3IZY9_PSEI1</name>
<evidence type="ECO:0000256" key="6">
    <source>
        <dbReference type="ARBA" id="ARBA00023125"/>
    </source>
</evidence>
<evidence type="ECO:0000256" key="1">
    <source>
        <dbReference type="ARBA" id="ARBA00022741"/>
    </source>
</evidence>
<keyword evidence="6" id="KW-0238">DNA-binding</keyword>
<dbReference type="InterPro" id="IPR045562">
    <property type="entry name" value="RecG_dom3_C"/>
</dbReference>
<dbReference type="Gene3D" id="2.40.50.140">
    <property type="entry name" value="Nucleic acid-binding proteins"/>
    <property type="match status" value="1"/>
</dbReference>
<dbReference type="GO" id="GO:0016787">
    <property type="term" value="F:hydrolase activity"/>
    <property type="evidence" value="ECO:0007669"/>
    <property type="project" value="UniProtKB-KW"/>
</dbReference>
<protein>
    <recommendedName>
        <fullName evidence="8">Probable DNA 3'-5' helicase RecG</fullName>
    </recommendedName>
</protein>
<dbReference type="Pfam" id="PF00271">
    <property type="entry name" value="Helicase_C"/>
    <property type="match status" value="1"/>
</dbReference>
<evidence type="ECO:0000256" key="5">
    <source>
        <dbReference type="ARBA" id="ARBA00022840"/>
    </source>
</evidence>
<dbReference type="CDD" id="cd04488">
    <property type="entry name" value="RecG_wedge_OBF"/>
    <property type="match status" value="1"/>
</dbReference>
<dbReference type="PANTHER" id="PTHR47964">
    <property type="entry name" value="ATP-DEPENDENT DNA HELICASE HOMOLOG RECG, CHLOROPLASTIC"/>
    <property type="match status" value="1"/>
</dbReference>
<dbReference type="InterPro" id="IPR001650">
    <property type="entry name" value="Helicase_C-like"/>
</dbReference>
<sequence>MLTAGYPSDDRVGFRPRLGFGRRLATGLSLVGCSIGFVIELDTPLTRVVEARMAKRLAERPLGLVTVADLLDHLPRRYHQRGELTNLRDLVEGEVSTVHAKVVKHESRQARTGRRFDVLTVTDGTAQMTVTYFNPSRSPARRLPAGSVAAFSGKVDRFRKQLQMVNPETNRLDEDDESDDPDRWARALVPIYPASEHVASPVISRSVRVLLDTVAELPDPLPADLLARYRLVDLRTAYELAHRPESRGDVERAHRRLKWDEALTLQVILAQRRRAISAMATVARPARPDGILAAFDGQLPFALTEGQREVGATIQEELAEPVPMHRLLQGEVGSGKTVVAVRAMLAVVDAGGQAALLAPTETLATQHYRGIRALLGGFGRAGELDETPPATRIALVTGSVGARAKRAALAAAADGSAGLVIGTHALLHEGVAFHDLGLVVVDEQHRFGVEQRDALRARAAQPPHVLVMTATPIPRTVAMTVFGDLEVSTLTQLPAGRQPISTFVVDAAAHPAWRDRIWGRIRDEVAAGHQAYVVCPRISSVAVGRDEEDLAAAGDDEASDAPRRAGKATERPVTIPAEDGSLAGAGVEELLPWLADGPLAGLRLAALHGRLPADAKDSVMTRFAAGELDVLVATTVIEVGVDVPNATVIAIMDADRFGVSQLHQLRGRVGRGQGAGVCLLHTEVDGDTPATQRLANVAATTDGAELARLDLGQRKEGDVLGASQSGRARGVRLLELLKDERLILDAREEAARLVAADPELVAHPGLGRRIAIALDDRPVEFLEKG</sequence>
<dbReference type="InterPro" id="IPR033454">
    <property type="entry name" value="RecG_wedge"/>
</dbReference>
<dbReference type="InterPro" id="IPR012340">
    <property type="entry name" value="NA-bd_OB-fold"/>
</dbReference>
<dbReference type="GO" id="GO:0005524">
    <property type="term" value="F:ATP binding"/>
    <property type="evidence" value="ECO:0007669"/>
    <property type="project" value="UniProtKB-KW"/>
</dbReference>
<dbReference type="GO" id="GO:0006281">
    <property type="term" value="P:DNA repair"/>
    <property type="evidence" value="ECO:0007669"/>
    <property type="project" value="UniProtKB-KW"/>
</dbReference>
<keyword evidence="1" id="KW-0547">Nucleotide-binding</keyword>
<evidence type="ECO:0000256" key="4">
    <source>
        <dbReference type="ARBA" id="ARBA00022806"/>
    </source>
</evidence>
<dbReference type="SMART" id="SM00490">
    <property type="entry name" value="HELICc"/>
    <property type="match status" value="1"/>
</dbReference>
<dbReference type="InterPro" id="IPR011545">
    <property type="entry name" value="DEAD/DEAH_box_helicase_dom"/>
</dbReference>